<feature type="compositionally biased region" description="Low complexity" evidence="1">
    <location>
        <begin position="163"/>
        <end position="188"/>
    </location>
</feature>
<evidence type="ECO:0000256" key="3">
    <source>
        <dbReference type="SAM" id="SignalP"/>
    </source>
</evidence>
<feature type="compositionally biased region" description="Polar residues" evidence="1">
    <location>
        <begin position="509"/>
        <end position="521"/>
    </location>
</feature>
<gene>
    <name evidence="4" type="ORF">R3P38DRAFT_3525223</name>
</gene>
<reference evidence="4 5" key="1">
    <citation type="journal article" date="2024" name="J Genomics">
        <title>Draft genome sequencing and assembly of Favolaschia claudopus CIRM-BRFM 2984 isolated from oak limbs.</title>
        <authorList>
            <person name="Navarro D."/>
            <person name="Drula E."/>
            <person name="Chaduli D."/>
            <person name="Cazenave R."/>
            <person name="Ahrendt S."/>
            <person name="Wang J."/>
            <person name="Lipzen A."/>
            <person name="Daum C."/>
            <person name="Barry K."/>
            <person name="Grigoriev I.V."/>
            <person name="Favel A."/>
            <person name="Rosso M.N."/>
            <person name="Martin F."/>
        </authorList>
    </citation>
    <scope>NUCLEOTIDE SEQUENCE [LARGE SCALE GENOMIC DNA]</scope>
    <source>
        <strain evidence="4 5">CIRM-BRFM 2984</strain>
    </source>
</reference>
<keyword evidence="5" id="KW-1185">Reference proteome</keyword>
<feature type="chain" id="PRO_5043508274" evidence="3">
    <location>
        <begin position="20"/>
        <end position="585"/>
    </location>
</feature>
<feature type="signal peptide" evidence="3">
    <location>
        <begin position="1"/>
        <end position="19"/>
    </location>
</feature>
<keyword evidence="3" id="KW-0732">Signal</keyword>
<feature type="region of interest" description="Disordered" evidence="1">
    <location>
        <begin position="261"/>
        <end position="392"/>
    </location>
</feature>
<keyword evidence="2" id="KW-1133">Transmembrane helix</keyword>
<dbReference type="EMBL" id="JAWWNJ010000305">
    <property type="protein sequence ID" value="KAK6964727.1"/>
    <property type="molecule type" value="Genomic_DNA"/>
</dbReference>
<feature type="region of interest" description="Disordered" evidence="1">
    <location>
        <begin position="481"/>
        <end position="585"/>
    </location>
</feature>
<name>A0AAV9YY74_9AGAR</name>
<feature type="compositionally biased region" description="Basic and acidic residues" evidence="1">
    <location>
        <begin position="524"/>
        <end position="554"/>
    </location>
</feature>
<feature type="compositionally biased region" description="Low complexity" evidence="1">
    <location>
        <begin position="329"/>
        <end position="349"/>
    </location>
</feature>
<proteinExistence type="predicted"/>
<evidence type="ECO:0000313" key="4">
    <source>
        <dbReference type="EMBL" id="KAK6964727.1"/>
    </source>
</evidence>
<feature type="region of interest" description="Disordered" evidence="1">
    <location>
        <begin position="136"/>
        <end position="222"/>
    </location>
</feature>
<feature type="compositionally biased region" description="Polar residues" evidence="1">
    <location>
        <begin position="288"/>
        <end position="304"/>
    </location>
</feature>
<feature type="compositionally biased region" description="Basic and acidic residues" evidence="1">
    <location>
        <begin position="262"/>
        <end position="285"/>
    </location>
</feature>
<evidence type="ECO:0000313" key="5">
    <source>
        <dbReference type="Proteomes" id="UP001362999"/>
    </source>
</evidence>
<organism evidence="4 5">
    <name type="scientific">Favolaschia claudopus</name>
    <dbReference type="NCBI Taxonomy" id="2862362"/>
    <lineage>
        <taxon>Eukaryota</taxon>
        <taxon>Fungi</taxon>
        <taxon>Dikarya</taxon>
        <taxon>Basidiomycota</taxon>
        <taxon>Agaricomycotina</taxon>
        <taxon>Agaricomycetes</taxon>
        <taxon>Agaricomycetidae</taxon>
        <taxon>Agaricales</taxon>
        <taxon>Marasmiineae</taxon>
        <taxon>Mycenaceae</taxon>
        <taxon>Favolaschia</taxon>
    </lineage>
</organism>
<feature type="region of interest" description="Disordered" evidence="1">
    <location>
        <begin position="51"/>
        <end position="74"/>
    </location>
</feature>
<evidence type="ECO:0000256" key="2">
    <source>
        <dbReference type="SAM" id="Phobius"/>
    </source>
</evidence>
<dbReference type="Pfam" id="PF15345">
    <property type="entry name" value="TMEM51"/>
    <property type="match status" value="1"/>
</dbReference>
<sequence>MRPASFLFLFPSFTTFVFSFPFTVSALRNITLDANDTSILYSGNWTSNSDGSSISGGGGNSSTQSTPDPTASSSFAVSGTDGVRFAFSDGLISTTTEHEDTNANNVGLVSATFSSTAESGSSSLSFTSSTIDEFERSSFSPSSISPSSSASSFASPTIPPNPSLTSSLPSTPTSSPSITRAPISTPSSVHQLYTNPPINAANQPPSLSSETPNASPSESAAAGLSAETKRSIIIASVFVAAVVAVVVLVLLLCIRYRRGRRRREEEQMQQKQHMDISSRSSRDRLTPFPQQRTLLHPTTMNAMSMASPPHRWQTGSQSPSEMPMQRQYSPHSPSSSASLMSPMAPTASPRRIPRSPLATTPPFVPTPSPQILEFPMPPGATHHTPPFSSSSSSYAASAIAYPAPTTPLPLTPSPPPPVTPGTPWTITKSQRTSSDGSMYSYDEETVEPGVVNGNENGGVLGYGWTTPSLVGIHPFSAAFAQVERSPTRQKVDSAPASSSTRRSPQPTQNVPNTPSGLTTPLTPKLDEKSAGALFRREAEERPVSAAPEYREKDVAQIVQVTRGGGGGELAVGSRASQAAPPLYEP</sequence>
<keyword evidence="2" id="KW-0812">Transmembrane</keyword>
<feature type="compositionally biased region" description="Low complexity" evidence="1">
    <location>
        <begin position="493"/>
        <end position="508"/>
    </location>
</feature>
<feature type="compositionally biased region" description="Polar residues" evidence="1">
    <location>
        <begin position="189"/>
        <end position="218"/>
    </location>
</feature>
<feature type="compositionally biased region" description="Low complexity" evidence="1">
    <location>
        <begin position="137"/>
        <end position="156"/>
    </location>
</feature>
<dbReference type="AlphaFoldDB" id="A0AAV9YY74"/>
<feature type="transmembrane region" description="Helical" evidence="2">
    <location>
        <begin position="232"/>
        <end position="254"/>
    </location>
</feature>
<comment type="caution">
    <text evidence="4">The sequence shown here is derived from an EMBL/GenBank/DDBJ whole genome shotgun (WGS) entry which is preliminary data.</text>
</comment>
<feature type="compositionally biased region" description="Low complexity" evidence="1">
    <location>
        <begin position="380"/>
        <end position="392"/>
    </location>
</feature>
<dbReference type="Proteomes" id="UP001362999">
    <property type="component" value="Unassembled WGS sequence"/>
</dbReference>
<protein>
    <submittedName>
        <fullName evidence="4">Uncharacterized protein</fullName>
    </submittedName>
</protein>
<keyword evidence="2" id="KW-0472">Membrane</keyword>
<evidence type="ECO:0000256" key="1">
    <source>
        <dbReference type="SAM" id="MobiDB-lite"/>
    </source>
</evidence>
<accession>A0AAV9YY74</accession>